<dbReference type="Proteomes" id="UP000650467">
    <property type="component" value="Unassembled WGS sequence"/>
</dbReference>
<feature type="region of interest" description="Disordered" evidence="2">
    <location>
        <begin position="79"/>
        <end position="113"/>
    </location>
</feature>
<feature type="region of interest" description="Disordered" evidence="2">
    <location>
        <begin position="130"/>
        <end position="241"/>
    </location>
</feature>
<feature type="coiled-coil region" evidence="1">
    <location>
        <begin position="1"/>
        <end position="28"/>
    </location>
</feature>
<comment type="caution">
    <text evidence="3">The sequence shown here is derived from an EMBL/GenBank/DDBJ whole genome shotgun (WGS) entry which is preliminary data.</text>
</comment>
<feature type="compositionally biased region" description="Low complexity" evidence="2">
    <location>
        <begin position="845"/>
        <end position="861"/>
    </location>
</feature>
<feature type="region of interest" description="Disordered" evidence="2">
    <location>
        <begin position="882"/>
        <end position="940"/>
    </location>
</feature>
<feature type="compositionally biased region" description="Low complexity" evidence="2">
    <location>
        <begin position="403"/>
        <end position="428"/>
    </location>
</feature>
<dbReference type="EMBL" id="JAEHOC010000001">
    <property type="protein sequence ID" value="KAG2446046.1"/>
    <property type="molecule type" value="Genomic_DNA"/>
</dbReference>
<gene>
    <name evidence="3" type="ORF">HXX76_000648</name>
</gene>
<feature type="compositionally biased region" description="Gly residues" evidence="2">
    <location>
        <begin position="1102"/>
        <end position="1147"/>
    </location>
</feature>
<feature type="compositionally biased region" description="Low complexity" evidence="2">
    <location>
        <begin position="130"/>
        <end position="146"/>
    </location>
</feature>
<dbReference type="OrthoDB" id="551174at2759"/>
<feature type="compositionally biased region" description="Basic and acidic residues" evidence="2">
    <location>
        <begin position="786"/>
        <end position="804"/>
    </location>
</feature>
<feature type="compositionally biased region" description="Gly residues" evidence="2">
    <location>
        <begin position="658"/>
        <end position="674"/>
    </location>
</feature>
<feature type="region of interest" description="Disordered" evidence="2">
    <location>
        <begin position="845"/>
        <end position="868"/>
    </location>
</feature>
<keyword evidence="4" id="KW-1185">Reference proteome</keyword>
<evidence type="ECO:0000313" key="4">
    <source>
        <dbReference type="Proteomes" id="UP000650467"/>
    </source>
</evidence>
<feature type="compositionally biased region" description="Acidic residues" evidence="2">
    <location>
        <begin position="738"/>
        <end position="757"/>
    </location>
</feature>
<name>A0A836B2T4_CHLIN</name>
<feature type="compositionally biased region" description="Basic and acidic residues" evidence="2">
    <location>
        <begin position="188"/>
        <end position="197"/>
    </location>
</feature>
<evidence type="ECO:0000313" key="3">
    <source>
        <dbReference type="EMBL" id="KAG2446046.1"/>
    </source>
</evidence>
<reference evidence="3" key="1">
    <citation type="journal article" date="2020" name="bioRxiv">
        <title>Comparative genomics of Chlamydomonas.</title>
        <authorList>
            <person name="Craig R.J."/>
            <person name="Hasan A.R."/>
            <person name="Ness R.W."/>
            <person name="Keightley P.D."/>
        </authorList>
    </citation>
    <scope>NUCLEOTIDE SEQUENCE</scope>
    <source>
        <strain evidence="3">SAG 7.73</strain>
    </source>
</reference>
<accession>A0A836B2T4</accession>
<sequence>MEGLRVQLEQERAERARLQEQLDTATDLLRKSYGQIVDDYLFATEQLHMRTRQLEELLTRQAAGSAAMQAGEAEAAVAKAAGSSSLQRPEDDEVPQETSAAWPGKAAASSAAVQASGEANTGATAAAADVGQGVANSASEHTSSSSQHEGPWGSSPASGQSREAATAGVHSAHGGCEEVDAGPSTRDAAAKPEDHGPEAQQTQSEWVQAAHLQEHSSAPEPRRHLPTKQHPSDLELPAPRRRSDVTVWAVGSPPASSPIREVSDSFAADNDGVRPATAATFAAAAAPAMAPSPYAGAYPSPGLSSLFAGADSDASTPPPNYPPSVAASICSPFSMPASCARVFGARAGGRTGGTAAAVAVDAAAAAPGASAAGRGAAAAATAAAATAAAATAADASRGLAQRGEAAAAATSGRAQVPQGGAGHQHPQQTAAEEPHGTHSPVFGKREGPAGKRLRRSISSPIEDPASLWGHLANAAGSSSANGAQGPVAPSVRAGSAVPLRPGSPPGEPSQAHHLRKSAQGSSSDAGEKEAAAARGRQDGSPQLRRRRDQGPQEEGACAGPQQREAGDVRAASLQRASAAARNEASSSPGHGRRPRHGAAAMRAAPAGAAEPLRAGSSPAARSHSKDSGAGGSGNRPHATSNVVHNKAAHRNIAAGTAKGAGSGGGAAGDGGAGKPGAAVPAPAGSSGSGASGLSYSSSLDGLASMVRDLRQQLEGLQREFRRGEGEEEAHGAGGHGDGDEEAEGEAEEEEEDEEDGVADSYRRWVPGVFTPDSSGAQGGYQGGAAKESDSGRHGRGDRHDHEAGRGAASSSSASSNSSRPAPVGGFSPVSPYSPYAKPYASAYYDTASSSAGTSPAPGSATRHSTLPHGIDISPVAAYLREQRHHQHEHTGQCAGGAGGARREPASHLAPSAAPRTFGAKAGTGSAAPAAAHASSAPLRSPLQQQPAINRFRSNEAAGLQPARPAPPSEGQQAVYGDRTLPPDQTGPRKASAAVAAAAAGHKAAAGHSAGEGAAAAAGLRGGAARGDPLFPLNAPSHHSHGLGGSRADQHSAAAAVEDAGPGSAAAKLQGLRSEAMFARIKQQLDELQSSFTLQSAGPPGGPGAAVGPGHSMGGGGGLGLGAGADGPGAGLHRGGPGGSGARVGGLR</sequence>
<feature type="compositionally biased region" description="Basic and acidic residues" evidence="2">
    <location>
        <begin position="714"/>
        <end position="730"/>
    </location>
</feature>
<evidence type="ECO:0000256" key="2">
    <source>
        <dbReference type="SAM" id="MobiDB-lite"/>
    </source>
</evidence>
<feature type="compositionally biased region" description="Low complexity" evidence="2">
    <location>
        <begin position="675"/>
        <end position="685"/>
    </location>
</feature>
<evidence type="ECO:0000256" key="1">
    <source>
        <dbReference type="SAM" id="Coils"/>
    </source>
</evidence>
<feature type="compositionally biased region" description="Low complexity" evidence="2">
    <location>
        <begin position="569"/>
        <end position="589"/>
    </location>
</feature>
<feature type="region of interest" description="Disordered" evidence="2">
    <location>
        <begin position="476"/>
        <end position="697"/>
    </location>
</feature>
<feature type="compositionally biased region" description="Basic and acidic residues" evidence="2">
    <location>
        <begin position="525"/>
        <end position="537"/>
    </location>
</feature>
<feature type="compositionally biased region" description="Low complexity" evidence="2">
    <location>
        <begin position="805"/>
        <end position="832"/>
    </location>
</feature>
<proteinExistence type="predicted"/>
<organism evidence="3 4">
    <name type="scientific">Chlamydomonas incerta</name>
    <dbReference type="NCBI Taxonomy" id="51695"/>
    <lineage>
        <taxon>Eukaryota</taxon>
        <taxon>Viridiplantae</taxon>
        <taxon>Chlorophyta</taxon>
        <taxon>core chlorophytes</taxon>
        <taxon>Chlorophyceae</taxon>
        <taxon>CS clade</taxon>
        <taxon>Chlamydomonadales</taxon>
        <taxon>Chlamydomonadaceae</taxon>
        <taxon>Chlamydomonas</taxon>
    </lineage>
</organism>
<feature type="region of interest" description="Disordered" evidence="2">
    <location>
        <begin position="403"/>
        <end position="451"/>
    </location>
</feature>
<feature type="region of interest" description="Disordered" evidence="2">
    <location>
        <begin position="1028"/>
        <end position="1059"/>
    </location>
</feature>
<feature type="compositionally biased region" description="Low complexity" evidence="2">
    <location>
        <begin position="597"/>
        <end position="615"/>
    </location>
</feature>
<feature type="compositionally biased region" description="Low complexity" evidence="2">
    <location>
        <begin position="99"/>
        <end position="113"/>
    </location>
</feature>
<feature type="region of interest" description="Disordered" evidence="2">
    <location>
        <begin position="1092"/>
        <end position="1147"/>
    </location>
</feature>
<feature type="region of interest" description="Disordered" evidence="2">
    <location>
        <begin position="714"/>
        <end position="832"/>
    </location>
</feature>
<feature type="compositionally biased region" description="Low complexity" evidence="2">
    <location>
        <begin position="918"/>
        <end position="936"/>
    </location>
</feature>
<protein>
    <submittedName>
        <fullName evidence="3">Uncharacterized protein</fullName>
    </submittedName>
</protein>
<keyword evidence="1" id="KW-0175">Coiled coil</keyword>
<feature type="region of interest" description="Disordered" evidence="2">
    <location>
        <begin position="956"/>
        <end position="994"/>
    </location>
</feature>
<dbReference type="AlphaFoldDB" id="A0A836B2T4"/>